<dbReference type="AlphaFoldDB" id="A0A835GCK3"/>
<comment type="caution">
    <text evidence="2">The sequence shown here is derived from an EMBL/GenBank/DDBJ whole genome shotgun (WGS) entry which is preliminary data.</text>
</comment>
<keyword evidence="3" id="KW-1185">Reference proteome</keyword>
<organism evidence="2 3">
    <name type="scientific">Spodoptera exigua</name>
    <name type="common">Beet armyworm</name>
    <name type="synonym">Noctua fulgens</name>
    <dbReference type="NCBI Taxonomy" id="7107"/>
    <lineage>
        <taxon>Eukaryota</taxon>
        <taxon>Metazoa</taxon>
        <taxon>Ecdysozoa</taxon>
        <taxon>Arthropoda</taxon>
        <taxon>Hexapoda</taxon>
        <taxon>Insecta</taxon>
        <taxon>Pterygota</taxon>
        <taxon>Neoptera</taxon>
        <taxon>Endopterygota</taxon>
        <taxon>Lepidoptera</taxon>
        <taxon>Glossata</taxon>
        <taxon>Ditrysia</taxon>
        <taxon>Noctuoidea</taxon>
        <taxon>Noctuidae</taxon>
        <taxon>Amphipyrinae</taxon>
        <taxon>Spodoptera</taxon>
    </lineage>
</organism>
<gene>
    <name evidence="2" type="ORF">HW555_007640</name>
</gene>
<feature type="region of interest" description="Disordered" evidence="1">
    <location>
        <begin position="166"/>
        <end position="187"/>
    </location>
</feature>
<proteinExistence type="predicted"/>
<sequence>MKTTFNDVVNLNGDLNNNNDQVTDNVPILPTEKCHVVDTVDASAYVVEAPGQSPEPSNENALALIDTQNVIVTHVDSDVEWENAAELNDAQCEQTKSLTPDEEKSLRSYLNTLNLATQPDGTNSIEIKTEIEEIINQEIKHRLRKKAMADDFFLHRLGPPRMLDVIDEEGSSGSSMTSRRQSYLSDKRSDVEDLKDEVFEDNKNKLTKQKKMMSTAVHKKSFGKLVPQECLLVGAKIKEPEVSEARGDWTMKTVEKMTGAEVVYLTDTSSSTSSLHEIGDEDDGVDTDVSVRMITPTIEVTDTENFLKKTFISNTDNDKQDIFTNTDKTKDLPIKIMANEKVSEDTDKKNISNERVVKVQVENDQSVNTETIVPEKLSTERIIEVIL</sequence>
<protein>
    <submittedName>
        <fullName evidence="2">Uncharacterized protein</fullName>
    </submittedName>
</protein>
<dbReference type="Proteomes" id="UP000648187">
    <property type="component" value="Unassembled WGS sequence"/>
</dbReference>
<evidence type="ECO:0000313" key="2">
    <source>
        <dbReference type="EMBL" id="KAF9414443.1"/>
    </source>
</evidence>
<name>A0A835GCK3_SPOEX</name>
<reference evidence="2" key="1">
    <citation type="submission" date="2020-08" db="EMBL/GenBank/DDBJ databases">
        <title>Spodoptera exigua strain:BAW_Kor-Di-RS1 Genome sequencing and assembly.</title>
        <authorList>
            <person name="Kim J."/>
            <person name="Nam H.Y."/>
            <person name="Kwon M."/>
            <person name="Choi J.H."/>
            <person name="Cho S.R."/>
            <person name="Kim G.-H."/>
        </authorList>
    </citation>
    <scope>NUCLEOTIDE SEQUENCE</scope>
    <source>
        <strain evidence="2">BAW_Kor-Di-RS1</strain>
        <tissue evidence="2">Whole-body</tissue>
    </source>
</reference>
<dbReference type="EMBL" id="JACKWZ010000133">
    <property type="protein sequence ID" value="KAF9414443.1"/>
    <property type="molecule type" value="Genomic_DNA"/>
</dbReference>
<accession>A0A835GCK3</accession>
<evidence type="ECO:0000313" key="3">
    <source>
        <dbReference type="Proteomes" id="UP000648187"/>
    </source>
</evidence>
<evidence type="ECO:0000256" key="1">
    <source>
        <dbReference type="SAM" id="MobiDB-lite"/>
    </source>
</evidence>